<dbReference type="AlphaFoldDB" id="A0A0A9BJI7"/>
<feature type="compositionally biased region" description="Polar residues" evidence="1">
    <location>
        <begin position="16"/>
        <end position="27"/>
    </location>
</feature>
<reference evidence="2" key="2">
    <citation type="journal article" date="2015" name="Data Brief">
        <title>Shoot transcriptome of the giant reed, Arundo donax.</title>
        <authorList>
            <person name="Barrero R.A."/>
            <person name="Guerrero F.D."/>
            <person name="Moolhuijzen P."/>
            <person name="Goolsby J.A."/>
            <person name="Tidwell J."/>
            <person name="Bellgard S.E."/>
            <person name="Bellgard M.I."/>
        </authorList>
    </citation>
    <scope>NUCLEOTIDE SEQUENCE</scope>
    <source>
        <tissue evidence="2">Shoot tissue taken approximately 20 cm above the soil surface</tissue>
    </source>
</reference>
<reference evidence="2" key="1">
    <citation type="submission" date="2014-09" db="EMBL/GenBank/DDBJ databases">
        <authorList>
            <person name="Magalhaes I.L.F."/>
            <person name="Oliveira U."/>
            <person name="Santos F.R."/>
            <person name="Vidigal T.H.D.A."/>
            <person name="Brescovit A.D."/>
            <person name="Santos A.J."/>
        </authorList>
    </citation>
    <scope>NUCLEOTIDE SEQUENCE</scope>
    <source>
        <tissue evidence="2">Shoot tissue taken approximately 20 cm above the soil surface</tissue>
    </source>
</reference>
<name>A0A0A9BJI7_ARUDO</name>
<dbReference type="EMBL" id="GBRH01233806">
    <property type="protein sequence ID" value="JAD64089.1"/>
    <property type="molecule type" value="Transcribed_RNA"/>
</dbReference>
<evidence type="ECO:0000313" key="2">
    <source>
        <dbReference type="EMBL" id="JAD64089.1"/>
    </source>
</evidence>
<organism evidence="2">
    <name type="scientific">Arundo donax</name>
    <name type="common">Giant reed</name>
    <name type="synonym">Donax arundinaceus</name>
    <dbReference type="NCBI Taxonomy" id="35708"/>
    <lineage>
        <taxon>Eukaryota</taxon>
        <taxon>Viridiplantae</taxon>
        <taxon>Streptophyta</taxon>
        <taxon>Embryophyta</taxon>
        <taxon>Tracheophyta</taxon>
        <taxon>Spermatophyta</taxon>
        <taxon>Magnoliopsida</taxon>
        <taxon>Liliopsida</taxon>
        <taxon>Poales</taxon>
        <taxon>Poaceae</taxon>
        <taxon>PACMAD clade</taxon>
        <taxon>Arundinoideae</taxon>
        <taxon>Arundineae</taxon>
        <taxon>Arundo</taxon>
    </lineage>
</organism>
<protein>
    <submittedName>
        <fullName evidence="2">Uncharacterized protein</fullName>
    </submittedName>
</protein>
<proteinExistence type="predicted"/>
<feature type="region of interest" description="Disordered" evidence="1">
    <location>
        <begin position="1"/>
        <end position="31"/>
    </location>
</feature>
<accession>A0A0A9BJI7</accession>
<sequence>MASTKTTHTDNERISTLHTTNGAQIASGQAGEVCRQVNDRGSLPLI</sequence>
<evidence type="ECO:0000256" key="1">
    <source>
        <dbReference type="SAM" id="MobiDB-lite"/>
    </source>
</evidence>